<dbReference type="InterPro" id="IPR051803">
    <property type="entry name" value="TA_system_RelE-like_toxin"/>
</dbReference>
<reference evidence="3 4" key="1">
    <citation type="submission" date="2016-10" db="EMBL/GenBank/DDBJ databases">
        <authorList>
            <person name="de Groot N.N."/>
        </authorList>
    </citation>
    <scope>NUCLEOTIDE SEQUENCE [LARGE SCALE GENOMIC DNA]</scope>
    <source>
        <strain evidence="3 4">DSM 28286</strain>
    </source>
</reference>
<comment type="similarity">
    <text evidence="1">Belongs to the RelE toxin family.</text>
</comment>
<organism evidence="3 4">
    <name type="scientific">Parafilimonas terrae</name>
    <dbReference type="NCBI Taxonomy" id="1465490"/>
    <lineage>
        <taxon>Bacteria</taxon>
        <taxon>Pseudomonadati</taxon>
        <taxon>Bacteroidota</taxon>
        <taxon>Chitinophagia</taxon>
        <taxon>Chitinophagales</taxon>
        <taxon>Chitinophagaceae</taxon>
        <taxon>Parafilimonas</taxon>
    </lineage>
</organism>
<name>A0A1I5V7F3_9BACT</name>
<evidence type="ECO:0000256" key="1">
    <source>
        <dbReference type="ARBA" id="ARBA00006226"/>
    </source>
</evidence>
<dbReference type="RefSeq" id="WP_090657572.1">
    <property type="nucleotide sequence ID" value="NZ_FOXQ01000004.1"/>
</dbReference>
<dbReference type="Gene3D" id="3.30.2310.20">
    <property type="entry name" value="RelE-like"/>
    <property type="match status" value="1"/>
</dbReference>
<evidence type="ECO:0000256" key="2">
    <source>
        <dbReference type="ARBA" id="ARBA00022649"/>
    </source>
</evidence>
<gene>
    <name evidence="3" type="ORF">SAMN05444277_104255</name>
</gene>
<protein>
    <submittedName>
        <fullName evidence="3">Addiction module toxin, RelE/StbE family</fullName>
    </submittedName>
</protein>
<dbReference type="Pfam" id="PF05016">
    <property type="entry name" value="ParE_toxin"/>
    <property type="match status" value="1"/>
</dbReference>
<keyword evidence="4" id="KW-1185">Reference proteome</keyword>
<sequence>MASITWTENALNDIDNIASYISKDSEFYAKQFVRKLIDATLKLERFPEIGGTIRELPQSNYKQILFKKYRIIYRIENDKIYIITVHHSARLLENNDTFRDLSDE</sequence>
<dbReference type="PANTHER" id="PTHR33755">
    <property type="entry name" value="TOXIN PARE1-RELATED"/>
    <property type="match status" value="1"/>
</dbReference>
<dbReference type="SUPFAM" id="SSF143011">
    <property type="entry name" value="RelE-like"/>
    <property type="match status" value="1"/>
</dbReference>
<dbReference type="OrthoDB" id="5574284at2"/>
<dbReference type="EMBL" id="FOXQ01000004">
    <property type="protein sequence ID" value="SFQ03435.1"/>
    <property type="molecule type" value="Genomic_DNA"/>
</dbReference>
<accession>A0A1I5V7F3</accession>
<evidence type="ECO:0000313" key="4">
    <source>
        <dbReference type="Proteomes" id="UP000199031"/>
    </source>
</evidence>
<proteinExistence type="inferred from homology"/>
<evidence type="ECO:0000313" key="3">
    <source>
        <dbReference type="EMBL" id="SFQ03435.1"/>
    </source>
</evidence>
<dbReference type="InterPro" id="IPR035093">
    <property type="entry name" value="RelE/ParE_toxin_dom_sf"/>
</dbReference>
<dbReference type="InterPro" id="IPR007712">
    <property type="entry name" value="RelE/ParE_toxin"/>
</dbReference>
<keyword evidence="2" id="KW-1277">Toxin-antitoxin system</keyword>
<dbReference type="PANTHER" id="PTHR33755:SF5">
    <property type="entry name" value="TYPE II TOXIN-ANTITOXIN SYSTEM RELE_PARE FAMILY TOXIN"/>
    <property type="match status" value="1"/>
</dbReference>
<dbReference type="Proteomes" id="UP000199031">
    <property type="component" value="Unassembled WGS sequence"/>
</dbReference>
<dbReference type="NCBIfam" id="TIGR02385">
    <property type="entry name" value="RelE_StbE"/>
    <property type="match status" value="1"/>
</dbReference>
<dbReference type="STRING" id="1465490.SAMN05444277_104255"/>
<dbReference type="AlphaFoldDB" id="A0A1I5V7F3"/>